<proteinExistence type="predicted"/>
<keyword evidence="3" id="KW-1185">Reference proteome</keyword>
<evidence type="ECO:0000313" key="2">
    <source>
        <dbReference type="EMBL" id="EEG30945.1"/>
    </source>
</evidence>
<reference evidence="2 3" key="2">
    <citation type="submission" date="2009-02" db="EMBL/GenBank/DDBJ databases">
        <title>Draft genome sequence of Clostridium methylpentosum (DSM 5476).</title>
        <authorList>
            <person name="Sudarsanam P."/>
            <person name="Ley R."/>
            <person name="Guruge J."/>
            <person name="Turnbaugh P.J."/>
            <person name="Mahowald M."/>
            <person name="Liep D."/>
            <person name="Gordon J."/>
        </authorList>
    </citation>
    <scope>NUCLEOTIDE SEQUENCE [LARGE SCALE GENOMIC DNA]</scope>
    <source>
        <strain evidence="2 3">DSM 5476</strain>
    </source>
</reference>
<dbReference type="STRING" id="537013.CLOSTMETH_01424"/>
<organism evidence="2 3">
    <name type="scientific">[Clostridium] methylpentosum DSM 5476</name>
    <dbReference type="NCBI Taxonomy" id="537013"/>
    <lineage>
        <taxon>Bacteria</taxon>
        <taxon>Bacillati</taxon>
        <taxon>Bacillota</taxon>
        <taxon>Clostridia</taxon>
        <taxon>Eubacteriales</taxon>
        <taxon>Oscillospiraceae</taxon>
        <taxon>Oscillospiraceae incertae sedis</taxon>
    </lineage>
</organism>
<name>C0EC55_9FIRM</name>
<gene>
    <name evidence="2" type="ORF">CLOSTMETH_01424</name>
</gene>
<dbReference type="Proteomes" id="UP000003340">
    <property type="component" value="Unassembled WGS sequence"/>
</dbReference>
<dbReference type="HOGENOM" id="CLU_1522622_0_0_9"/>
<protein>
    <recommendedName>
        <fullName evidence="4">DUF308 domain-containing protein</fullName>
    </recommendedName>
</protein>
<feature type="transmembrane region" description="Helical" evidence="1">
    <location>
        <begin position="57"/>
        <end position="75"/>
    </location>
</feature>
<dbReference type="EMBL" id="ACEC01000046">
    <property type="protein sequence ID" value="EEG30945.1"/>
    <property type="molecule type" value="Genomic_DNA"/>
</dbReference>
<feature type="transmembrane region" description="Helical" evidence="1">
    <location>
        <begin position="124"/>
        <end position="141"/>
    </location>
</feature>
<evidence type="ECO:0000313" key="3">
    <source>
        <dbReference type="Proteomes" id="UP000003340"/>
    </source>
</evidence>
<accession>C0EC55</accession>
<sequence>MTMILIGFLFLLFQCNLSIGDAVIGLLPSFVGYFLILAGLDELIVENKQLALLRPWVIGMGLCTGVQYAAALFGFTTTTPLLDVMIALVESALCYWIIHRIIAGIAEIEYRLGVTLMAERLKTWWIWMVFLMTCIYVFLFLGPALSLVLAIGYFVIAILFLVAFHKTSLLFRARPR</sequence>
<reference evidence="2 3" key="1">
    <citation type="submission" date="2009-01" db="EMBL/GenBank/DDBJ databases">
        <authorList>
            <person name="Fulton L."/>
            <person name="Clifton S."/>
            <person name="Fulton B."/>
            <person name="Xu J."/>
            <person name="Minx P."/>
            <person name="Pepin K.H."/>
            <person name="Johnson M."/>
            <person name="Bhonagiri V."/>
            <person name="Nash W.E."/>
            <person name="Mardis E.R."/>
            <person name="Wilson R.K."/>
        </authorList>
    </citation>
    <scope>NUCLEOTIDE SEQUENCE [LARGE SCALE GENOMIC DNA]</scope>
    <source>
        <strain evidence="2 3">DSM 5476</strain>
    </source>
</reference>
<keyword evidence="1" id="KW-0812">Transmembrane</keyword>
<evidence type="ECO:0008006" key="4">
    <source>
        <dbReference type="Google" id="ProtNLM"/>
    </source>
</evidence>
<feature type="transmembrane region" description="Helical" evidence="1">
    <location>
        <begin position="147"/>
        <end position="164"/>
    </location>
</feature>
<comment type="caution">
    <text evidence="2">The sequence shown here is derived from an EMBL/GenBank/DDBJ whole genome shotgun (WGS) entry which is preliminary data.</text>
</comment>
<keyword evidence="1" id="KW-0472">Membrane</keyword>
<keyword evidence="1" id="KW-1133">Transmembrane helix</keyword>
<dbReference type="AlphaFoldDB" id="C0EC55"/>
<evidence type="ECO:0000256" key="1">
    <source>
        <dbReference type="SAM" id="Phobius"/>
    </source>
</evidence>
<feature type="transmembrane region" description="Helical" evidence="1">
    <location>
        <begin position="81"/>
        <end position="103"/>
    </location>
</feature>